<keyword evidence="1" id="KW-0472">Membrane</keyword>
<dbReference type="InterPro" id="IPR052055">
    <property type="entry name" value="Hepadnavirus_pol/RT"/>
</dbReference>
<dbReference type="PANTHER" id="PTHR33050">
    <property type="entry name" value="REVERSE TRANSCRIPTASE DOMAIN-CONTAINING PROTEIN"/>
    <property type="match status" value="1"/>
</dbReference>
<organism evidence="2 3">
    <name type="scientific">Chaetoceros tenuissimus</name>
    <dbReference type="NCBI Taxonomy" id="426638"/>
    <lineage>
        <taxon>Eukaryota</taxon>
        <taxon>Sar</taxon>
        <taxon>Stramenopiles</taxon>
        <taxon>Ochrophyta</taxon>
        <taxon>Bacillariophyta</taxon>
        <taxon>Coscinodiscophyceae</taxon>
        <taxon>Chaetocerotophycidae</taxon>
        <taxon>Chaetocerotales</taxon>
        <taxon>Chaetocerotaceae</taxon>
        <taxon>Chaetoceros</taxon>
    </lineage>
</organism>
<proteinExistence type="predicted"/>
<comment type="caution">
    <text evidence="2">The sequence shown here is derived from an EMBL/GenBank/DDBJ whole genome shotgun (WGS) entry which is preliminary data.</text>
</comment>
<evidence type="ECO:0000313" key="3">
    <source>
        <dbReference type="Proteomes" id="UP001054902"/>
    </source>
</evidence>
<keyword evidence="3" id="KW-1185">Reference proteome</keyword>
<protein>
    <submittedName>
        <fullName evidence="2">Uncharacterized protein</fullName>
    </submittedName>
</protein>
<dbReference type="AlphaFoldDB" id="A0AAD3CYM5"/>
<sequence length="824" mass="93720">MLRRGIPYAGKTHSKDYADKRRFPFTIPLSTSYEHESSTPEEPVDEVPTELVFHFCWSFLSPDDTIALCEAAPLMTAYQSLRRRALSMSEDTLSTLLTPLNPEDEPNIDQDRVDNLSQLLLLCHFDFSILVKLLRGPLVADYLDFERLDSVIDELELCPTHPGQPIHDFQKIRHQLHHGFPMDKEFRCKLKDVKLRNLYDNHSSLDPHQDLVRHNIAKDVQKSFVLCFHRWLFRFLHGLHLSPLGVLIKERYGILKYRQLNDLSSLVLGDNDTGAPNSQLDKKDKNDVPPVYYGNAFTRLCARIWNLRIEYPDDIVYIYKDDIVSAFRRSKYNPSIAIAYAYVFQDLLCIPLGALFGPRDSPGWFCMLSELRAFASANLKELENCTHPLSDSVQFDECEEHPLAKAIADSINKGLDGLWKEHLTFVDDTMMAEIKEHIRISAAASILSAEIIFGTNPEVDAPVSTEKFMKLFSNYCDCLGIDVDGARLLVIYPINKRVDLCQHVNEIITSLDSGERVLVSLVATVLGKLRHAAQILPDGNFLCFHLQESLNKHLERWGVLKGWGKYRKIHLDKASKWALRLMAMCLEDESNPVWTRPLGLLIPRDAHGTPYSDASTTGLGGFCTSLNFQWRCLVADIVGGTAFKPKERGEGDDLHINVLEFVGIIINIYFSILRIIAKKKYDKKFEYDQGFILHCFADNTSALSWMQHASRSKNAVTRNLAQFLLCLLFNANTIIPLAVQGFHVKGVNNERADALSRPKNFPTYNDVFETYSDLKNLQVLDLPHCLIVQLKRCLSLKLIEAPSKKTMTALLRVDVLSLRPSAKN</sequence>
<gene>
    <name evidence="2" type="ORF">CTEN210_11119</name>
</gene>
<evidence type="ECO:0000256" key="1">
    <source>
        <dbReference type="SAM" id="Phobius"/>
    </source>
</evidence>
<reference evidence="2 3" key="1">
    <citation type="journal article" date="2021" name="Sci. Rep.">
        <title>The genome of the diatom Chaetoceros tenuissimus carries an ancient integrated fragment of an extant virus.</title>
        <authorList>
            <person name="Hongo Y."/>
            <person name="Kimura K."/>
            <person name="Takaki Y."/>
            <person name="Yoshida Y."/>
            <person name="Baba S."/>
            <person name="Kobayashi G."/>
            <person name="Nagasaki K."/>
            <person name="Hano T."/>
            <person name="Tomaru Y."/>
        </authorList>
    </citation>
    <scope>NUCLEOTIDE SEQUENCE [LARGE SCALE GENOMIC DNA]</scope>
    <source>
        <strain evidence="2 3">NIES-3715</strain>
    </source>
</reference>
<dbReference type="EMBL" id="BLLK01000047">
    <property type="protein sequence ID" value="GFH54642.1"/>
    <property type="molecule type" value="Genomic_DNA"/>
</dbReference>
<feature type="transmembrane region" description="Helical" evidence="1">
    <location>
        <begin position="654"/>
        <end position="677"/>
    </location>
</feature>
<keyword evidence="1" id="KW-0812">Transmembrane</keyword>
<dbReference type="PANTHER" id="PTHR33050:SF7">
    <property type="entry name" value="RIBONUCLEASE H"/>
    <property type="match status" value="1"/>
</dbReference>
<accession>A0AAD3CYM5</accession>
<name>A0AAD3CYM5_9STRA</name>
<evidence type="ECO:0000313" key="2">
    <source>
        <dbReference type="EMBL" id="GFH54642.1"/>
    </source>
</evidence>
<keyword evidence="1" id="KW-1133">Transmembrane helix</keyword>
<dbReference type="Proteomes" id="UP001054902">
    <property type="component" value="Unassembled WGS sequence"/>
</dbReference>
<feature type="transmembrane region" description="Helical" evidence="1">
    <location>
        <begin position="720"/>
        <end position="739"/>
    </location>
</feature>